<dbReference type="Gene3D" id="3.40.50.300">
    <property type="entry name" value="P-loop containing nucleotide triphosphate hydrolases"/>
    <property type="match status" value="1"/>
</dbReference>
<dbReference type="Proteomes" id="UP000569914">
    <property type="component" value="Unassembled WGS sequence"/>
</dbReference>
<evidence type="ECO:0000313" key="1">
    <source>
        <dbReference type="EMBL" id="NYE73556.1"/>
    </source>
</evidence>
<dbReference type="SUPFAM" id="SSF52540">
    <property type="entry name" value="P-loop containing nucleoside triphosphate hydrolases"/>
    <property type="match status" value="1"/>
</dbReference>
<dbReference type="AlphaFoldDB" id="A0A7Y9IAX0"/>
<dbReference type="RefSeq" id="WP_179755132.1">
    <property type="nucleotide sequence ID" value="NZ_JACCBU010000001.1"/>
</dbReference>
<organism evidence="1 2">
    <name type="scientific">Microlunatus parietis</name>
    <dbReference type="NCBI Taxonomy" id="682979"/>
    <lineage>
        <taxon>Bacteria</taxon>
        <taxon>Bacillati</taxon>
        <taxon>Actinomycetota</taxon>
        <taxon>Actinomycetes</taxon>
        <taxon>Propionibacteriales</taxon>
        <taxon>Propionibacteriaceae</taxon>
        <taxon>Microlunatus</taxon>
    </lineage>
</organism>
<proteinExistence type="predicted"/>
<reference evidence="1 2" key="1">
    <citation type="submission" date="2020-07" db="EMBL/GenBank/DDBJ databases">
        <title>Sequencing the genomes of 1000 actinobacteria strains.</title>
        <authorList>
            <person name="Klenk H.-P."/>
        </authorList>
    </citation>
    <scope>NUCLEOTIDE SEQUENCE [LARGE SCALE GENOMIC DNA]</scope>
    <source>
        <strain evidence="1 2">DSM 22083</strain>
    </source>
</reference>
<dbReference type="InterPro" id="IPR027417">
    <property type="entry name" value="P-loop_NTPase"/>
</dbReference>
<protein>
    <recommendedName>
        <fullName evidence="3">Shikimate kinase</fullName>
    </recommendedName>
</protein>
<evidence type="ECO:0000313" key="2">
    <source>
        <dbReference type="Proteomes" id="UP000569914"/>
    </source>
</evidence>
<sequence>MAASEYAIFLNGSYGVGKSSTLDHIGDLLFRTEQPFSLMDVDWFHRSWPVADFDHGNKIIEAENMAFVWSNYRRVGPRRLVISGVISDQRVHDRYRDALGLEVRPVRLIASPETTELRLHGRYSASQSDALTWHLERHLELTRQLAEADLDEAVIDTDKLSPHRVAERVLSHFGLLPAGWKNDRT</sequence>
<evidence type="ECO:0008006" key="3">
    <source>
        <dbReference type="Google" id="ProtNLM"/>
    </source>
</evidence>
<dbReference type="EMBL" id="JACCBU010000001">
    <property type="protein sequence ID" value="NYE73556.1"/>
    <property type="molecule type" value="Genomic_DNA"/>
</dbReference>
<keyword evidence="2" id="KW-1185">Reference proteome</keyword>
<comment type="caution">
    <text evidence="1">The sequence shown here is derived from an EMBL/GenBank/DDBJ whole genome shotgun (WGS) entry which is preliminary data.</text>
</comment>
<accession>A0A7Y9IAX0</accession>
<name>A0A7Y9IAX0_9ACTN</name>
<gene>
    <name evidence="1" type="ORF">BKA15_004885</name>
</gene>